<comment type="caution">
    <text evidence="2">The sequence shown here is derived from an EMBL/GenBank/DDBJ whole genome shotgun (WGS) entry which is preliminary data.</text>
</comment>
<evidence type="ECO:0000313" key="2">
    <source>
        <dbReference type="EMBL" id="RZU00742.1"/>
    </source>
</evidence>
<proteinExistence type="predicted"/>
<gene>
    <name evidence="2" type="ORF">EV670_1454</name>
</gene>
<sequence>MEAKFRHLAVATLCAAFGAGPVLAADQASSSCTPLSTVQKRVVEKADQSVDALRNYVYITRGIHQLYMGDIAESLDGWRADARCQQQQKVASATIPKE</sequence>
<evidence type="ECO:0000313" key="3">
    <source>
        <dbReference type="Proteomes" id="UP000293671"/>
    </source>
</evidence>
<reference evidence="2 3" key="1">
    <citation type="submission" date="2019-02" db="EMBL/GenBank/DDBJ databases">
        <title>Genomic Encyclopedia of Type Strains, Phase IV (KMG-IV): sequencing the most valuable type-strain genomes for metagenomic binning, comparative biology and taxonomic classification.</title>
        <authorList>
            <person name="Goeker M."/>
        </authorList>
    </citation>
    <scope>NUCLEOTIDE SEQUENCE [LARGE SCALE GENOMIC DNA]</scope>
    <source>
        <strain evidence="2 3">DSM 19570</strain>
    </source>
</reference>
<dbReference type="RefSeq" id="WP_130431180.1">
    <property type="nucleotide sequence ID" value="NZ_SHKP01000005.1"/>
</dbReference>
<name>A0A4Q7VVN5_9BURK</name>
<accession>A0A4Q7VVN5</accession>
<feature type="chain" id="PRO_5020239830" evidence="1">
    <location>
        <begin position="25"/>
        <end position="98"/>
    </location>
</feature>
<dbReference type="Proteomes" id="UP000293671">
    <property type="component" value="Unassembled WGS sequence"/>
</dbReference>
<dbReference type="EMBL" id="SHKP01000005">
    <property type="protein sequence ID" value="RZU00742.1"/>
    <property type="molecule type" value="Genomic_DNA"/>
</dbReference>
<evidence type="ECO:0000256" key="1">
    <source>
        <dbReference type="SAM" id="SignalP"/>
    </source>
</evidence>
<keyword evidence="3" id="KW-1185">Reference proteome</keyword>
<keyword evidence="1" id="KW-0732">Signal</keyword>
<organism evidence="2 3">
    <name type="scientific">Rivibacter subsaxonicus</name>
    <dbReference type="NCBI Taxonomy" id="457575"/>
    <lineage>
        <taxon>Bacteria</taxon>
        <taxon>Pseudomonadati</taxon>
        <taxon>Pseudomonadota</taxon>
        <taxon>Betaproteobacteria</taxon>
        <taxon>Burkholderiales</taxon>
        <taxon>Rivibacter</taxon>
    </lineage>
</organism>
<protein>
    <submittedName>
        <fullName evidence="2">Uncharacterized protein</fullName>
    </submittedName>
</protein>
<dbReference type="AlphaFoldDB" id="A0A4Q7VVN5"/>
<feature type="signal peptide" evidence="1">
    <location>
        <begin position="1"/>
        <end position="24"/>
    </location>
</feature>